<feature type="transmembrane region" description="Helical" evidence="6">
    <location>
        <begin position="229"/>
        <end position="250"/>
    </location>
</feature>
<dbReference type="InterPro" id="IPR037185">
    <property type="entry name" value="EmrE-like"/>
</dbReference>
<evidence type="ECO:0000256" key="3">
    <source>
        <dbReference type="ARBA" id="ARBA00022692"/>
    </source>
</evidence>
<comment type="subcellular location">
    <subcellularLocation>
        <location evidence="1">Membrane</location>
        <topology evidence="1">Multi-pass membrane protein</topology>
    </subcellularLocation>
</comment>
<dbReference type="OrthoDB" id="8478503at2"/>
<gene>
    <name evidence="8" type="ORF">DKP76_00020</name>
</gene>
<evidence type="ECO:0000256" key="1">
    <source>
        <dbReference type="ARBA" id="ARBA00004141"/>
    </source>
</evidence>
<keyword evidence="4 6" id="KW-1133">Transmembrane helix</keyword>
<accession>A0A316JED1</accession>
<dbReference type="AlphaFoldDB" id="A0A316JED1"/>
<reference evidence="8 9" key="1">
    <citation type="submission" date="2018-05" db="EMBL/GenBank/DDBJ databases">
        <title>Comparative genomic sequence analysis between strain HN4 and CCM 8460T (Falsochrobactrum ovis) will provide more evidence to prove that HN4 is a new species of Falsochrobactrum.</title>
        <authorList>
            <person name="Lyu W."/>
            <person name="Sun L."/>
            <person name="Yao L."/>
        </authorList>
    </citation>
    <scope>NUCLEOTIDE SEQUENCE [LARGE SCALE GENOMIC DNA]</scope>
    <source>
        <strain evidence="8 9">HN4</strain>
    </source>
</reference>
<keyword evidence="5 6" id="KW-0472">Membrane</keyword>
<feature type="transmembrane region" description="Helical" evidence="6">
    <location>
        <begin position="113"/>
        <end position="133"/>
    </location>
</feature>
<protein>
    <submittedName>
        <fullName evidence="8">EamA family transporter</fullName>
    </submittedName>
</protein>
<keyword evidence="9" id="KW-1185">Reference proteome</keyword>
<organism evidence="8 9">
    <name type="scientific">Falsochrobactrum shanghaiense</name>
    <dbReference type="NCBI Taxonomy" id="2201899"/>
    <lineage>
        <taxon>Bacteria</taxon>
        <taxon>Pseudomonadati</taxon>
        <taxon>Pseudomonadota</taxon>
        <taxon>Alphaproteobacteria</taxon>
        <taxon>Hyphomicrobiales</taxon>
        <taxon>Brucellaceae</taxon>
        <taxon>Falsochrobactrum</taxon>
    </lineage>
</organism>
<keyword evidence="3 6" id="KW-0812">Transmembrane</keyword>
<evidence type="ECO:0000256" key="5">
    <source>
        <dbReference type="ARBA" id="ARBA00023136"/>
    </source>
</evidence>
<sequence length="347" mass="37428">MHSWVVITTWGQPCSRNCVVKSLPDASPPNASPSKPVEVNLLDNKPLLGIGLKIASVTIFVGMSTLIKAAEGIPLGQLIFFRSFFAMLAILLYAGCRGQLPGVLYTRHGFGHFWRGTIGVAAMSLSFLALTILPLPEAIAINYASPLIAVILSWLILHEVVRLYRWSAVFIGLIGVLIIIWPRMTLFTAGHVGQNEAIGAMAALAGAAMAAVAMLLVRRLVQTERTTTIVIYFSLASSVIALVSLPFGWATPTWPQLAMLIGAGVFGGVAQILLTQSYRHAPMSTIAPFEYTSMLLGLAIGYVIFGDIPTYEMLLGSLIVMGAGGYIIYREHQLAIEPHKVNAPQQQ</sequence>
<evidence type="ECO:0000313" key="9">
    <source>
        <dbReference type="Proteomes" id="UP000245865"/>
    </source>
</evidence>
<dbReference type="SUPFAM" id="SSF103481">
    <property type="entry name" value="Multidrug resistance efflux transporter EmrE"/>
    <property type="match status" value="2"/>
</dbReference>
<dbReference type="Proteomes" id="UP000245865">
    <property type="component" value="Unassembled WGS sequence"/>
</dbReference>
<dbReference type="EMBL" id="QGDB01000001">
    <property type="protein sequence ID" value="PWL19009.1"/>
    <property type="molecule type" value="Genomic_DNA"/>
</dbReference>
<comment type="similarity">
    <text evidence="2">Belongs to the drug/metabolite transporter (DMT) superfamily. 10 TMS drug/metabolite exporter (DME) (TC 2.A.7.3) family.</text>
</comment>
<feature type="transmembrane region" description="Helical" evidence="6">
    <location>
        <begin position="286"/>
        <end position="305"/>
    </location>
</feature>
<dbReference type="GO" id="GO:0016020">
    <property type="term" value="C:membrane"/>
    <property type="evidence" value="ECO:0007669"/>
    <property type="project" value="UniProtKB-SubCell"/>
</dbReference>
<proteinExistence type="inferred from homology"/>
<evidence type="ECO:0000259" key="7">
    <source>
        <dbReference type="Pfam" id="PF00892"/>
    </source>
</evidence>
<feature type="domain" description="EamA" evidence="7">
    <location>
        <begin position="48"/>
        <end position="180"/>
    </location>
</feature>
<evidence type="ECO:0000256" key="6">
    <source>
        <dbReference type="SAM" id="Phobius"/>
    </source>
</evidence>
<feature type="transmembrane region" description="Helical" evidence="6">
    <location>
        <begin position="311"/>
        <end position="329"/>
    </location>
</feature>
<evidence type="ECO:0000313" key="8">
    <source>
        <dbReference type="EMBL" id="PWL19009.1"/>
    </source>
</evidence>
<feature type="transmembrane region" description="Helical" evidence="6">
    <location>
        <begin position="256"/>
        <end position="274"/>
    </location>
</feature>
<dbReference type="PANTHER" id="PTHR22911:SF6">
    <property type="entry name" value="SOLUTE CARRIER FAMILY 35 MEMBER G1"/>
    <property type="match status" value="1"/>
</dbReference>
<evidence type="ECO:0000256" key="4">
    <source>
        <dbReference type="ARBA" id="ARBA00022989"/>
    </source>
</evidence>
<dbReference type="InterPro" id="IPR000620">
    <property type="entry name" value="EamA_dom"/>
</dbReference>
<name>A0A316JED1_9HYPH</name>
<feature type="transmembrane region" description="Helical" evidence="6">
    <location>
        <begin position="197"/>
        <end position="217"/>
    </location>
</feature>
<comment type="caution">
    <text evidence="8">The sequence shown here is derived from an EMBL/GenBank/DDBJ whole genome shotgun (WGS) entry which is preliminary data.</text>
</comment>
<feature type="transmembrane region" description="Helical" evidence="6">
    <location>
        <begin position="164"/>
        <end position="182"/>
    </location>
</feature>
<feature type="transmembrane region" description="Helical" evidence="6">
    <location>
        <begin position="139"/>
        <end position="157"/>
    </location>
</feature>
<dbReference type="PANTHER" id="PTHR22911">
    <property type="entry name" value="ACYL-MALONYL CONDENSING ENZYME-RELATED"/>
    <property type="match status" value="1"/>
</dbReference>
<evidence type="ECO:0000256" key="2">
    <source>
        <dbReference type="ARBA" id="ARBA00009853"/>
    </source>
</evidence>
<dbReference type="Pfam" id="PF00892">
    <property type="entry name" value="EamA"/>
    <property type="match status" value="2"/>
</dbReference>
<feature type="transmembrane region" description="Helical" evidence="6">
    <location>
        <begin position="47"/>
        <end position="67"/>
    </location>
</feature>
<feature type="domain" description="EamA" evidence="7">
    <location>
        <begin position="198"/>
        <end position="322"/>
    </location>
</feature>